<keyword evidence="3" id="KW-1185">Reference proteome</keyword>
<organism evidence="2 3">
    <name type="scientific">Caldithrix abyssi DSM 13497</name>
    <dbReference type="NCBI Taxonomy" id="880073"/>
    <lineage>
        <taxon>Bacteria</taxon>
        <taxon>Pseudomonadati</taxon>
        <taxon>Calditrichota</taxon>
        <taxon>Calditrichia</taxon>
        <taxon>Calditrichales</taxon>
        <taxon>Calditrichaceae</taxon>
        <taxon>Caldithrix</taxon>
    </lineage>
</organism>
<dbReference type="Proteomes" id="UP000183868">
    <property type="component" value="Chromosome"/>
</dbReference>
<dbReference type="EMBL" id="CM001402">
    <property type="protein sequence ID" value="EHO41072.1"/>
    <property type="molecule type" value="Genomic_DNA"/>
</dbReference>
<dbReference type="KEGG" id="caby:Cabys_3654"/>
<dbReference type="HOGENOM" id="CLU_2521350_0_0_0"/>
<dbReference type="InParanoid" id="H1XPU6"/>
<evidence type="ECO:0000313" key="4">
    <source>
        <dbReference type="Proteomes" id="UP000183868"/>
    </source>
</evidence>
<dbReference type="AlphaFoldDB" id="H1XPU6"/>
<sequence length="85" mass="9950">MCTNTELKEDIKDLGQEQTLLKTQIKYLIDDVHDLKEMMKDVIKQQKKLERKMMSREQFFIDAVIEMKETLANIIQSSSGNGKKD</sequence>
<dbReference type="PaxDb" id="880073-Calab_1451"/>
<reference evidence="1 4" key="2">
    <citation type="submission" date="2016-11" db="EMBL/GenBank/DDBJ databases">
        <title>Genomic analysis of Caldithrix abyssi and proposal of a novel bacterial phylum Caldithrichaeota.</title>
        <authorList>
            <person name="Kublanov I."/>
            <person name="Sigalova O."/>
            <person name="Gavrilov S."/>
            <person name="Lebedinsky A."/>
            <person name="Ivanova N."/>
            <person name="Daum C."/>
            <person name="Reddy T."/>
            <person name="Klenk H.P."/>
            <person name="Goker M."/>
            <person name="Reva O."/>
            <person name="Miroshnichenko M."/>
            <person name="Kyprides N."/>
            <person name="Woyke T."/>
            <person name="Gelfand M."/>
        </authorList>
    </citation>
    <scope>NUCLEOTIDE SEQUENCE [LARGE SCALE GENOMIC DNA]</scope>
    <source>
        <strain evidence="1 4">LF13</strain>
    </source>
</reference>
<accession>H1XPU6</accession>
<dbReference type="RefSeq" id="WP_006928165.1">
    <property type="nucleotide sequence ID" value="NZ_CM001402.1"/>
</dbReference>
<name>H1XPU6_CALAY</name>
<reference evidence="2 3" key="1">
    <citation type="submission" date="2011-09" db="EMBL/GenBank/DDBJ databases">
        <title>The permanent draft genome of Caldithrix abyssi DSM 13497.</title>
        <authorList>
            <consortium name="US DOE Joint Genome Institute (JGI-PGF)"/>
            <person name="Lucas S."/>
            <person name="Han J."/>
            <person name="Lapidus A."/>
            <person name="Bruce D."/>
            <person name="Goodwin L."/>
            <person name="Pitluck S."/>
            <person name="Peters L."/>
            <person name="Kyrpides N."/>
            <person name="Mavromatis K."/>
            <person name="Ivanova N."/>
            <person name="Mikhailova N."/>
            <person name="Chertkov O."/>
            <person name="Detter J.C."/>
            <person name="Tapia R."/>
            <person name="Han C."/>
            <person name="Land M."/>
            <person name="Hauser L."/>
            <person name="Markowitz V."/>
            <person name="Cheng J.-F."/>
            <person name="Hugenholtz P."/>
            <person name="Woyke T."/>
            <person name="Wu D."/>
            <person name="Spring S."/>
            <person name="Brambilla E."/>
            <person name="Klenk H.-P."/>
            <person name="Eisen J.A."/>
        </authorList>
    </citation>
    <scope>NUCLEOTIDE SEQUENCE [LARGE SCALE GENOMIC DNA]</scope>
    <source>
        <strain evidence="2 3">DSM 13497</strain>
    </source>
</reference>
<dbReference type="Proteomes" id="UP000004671">
    <property type="component" value="Chromosome"/>
</dbReference>
<protein>
    <submittedName>
        <fullName evidence="2">Uncharacterized protein</fullName>
    </submittedName>
</protein>
<dbReference type="EMBL" id="CP018099">
    <property type="protein sequence ID" value="APF20400.1"/>
    <property type="molecule type" value="Genomic_DNA"/>
</dbReference>
<dbReference type="STRING" id="880073.Cabys_3654"/>
<gene>
    <name evidence="1" type="ORF">Cabys_3654</name>
    <name evidence="2" type="ORF">Calab_1451</name>
</gene>
<evidence type="ECO:0000313" key="1">
    <source>
        <dbReference type="EMBL" id="APF20400.1"/>
    </source>
</evidence>
<evidence type="ECO:0000313" key="2">
    <source>
        <dbReference type="EMBL" id="EHO41072.1"/>
    </source>
</evidence>
<proteinExistence type="predicted"/>
<evidence type="ECO:0000313" key="3">
    <source>
        <dbReference type="Proteomes" id="UP000004671"/>
    </source>
</evidence>